<evidence type="ECO:0000259" key="2">
    <source>
        <dbReference type="Pfam" id="PF17107"/>
    </source>
</evidence>
<dbReference type="EMBL" id="JQFZ01000070">
    <property type="protein sequence ID" value="KGO60495.1"/>
    <property type="molecule type" value="Genomic_DNA"/>
</dbReference>
<dbReference type="InterPro" id="IPR036770">
    <property type="entry name" value="Ankyrin_rpt-contain_sf"/>
</dbReference>
<evidence type="ECO:0000256" key="1">
    <source>
        <dbReference type="PROSITE-ProRule" id="PRU00023"/>
    </source>
</evidence>
<name>A0A0A2K7Z0_PENEN</name>
<evidence type="ECO:0000313" key="4">
    <source>
        <dbReference type="Proteomes" id="UP000030143"/>
    </source>
</evidence>
<dbReference type="RefSeq" id="XP_016601552.1">
    <property type="nucleotide sequence ID" value="XM_016745947.1"/>
</dbReference>
<dbReference type="VEuPathDB" id="FungiDB:PEXP_038110"/>
<dbReference type="InterPro" id="IPR031352">
    <property type="entry name" value="SesA"/>
</dbReference>
<dbReference type="GeneID" id="27681367"/>
<proteinExistence type="predicted"/>
<protein>
    <recommendedName>
        <fullName evidence="2">NACHT-NTPase and P-loop NTPases N-terminal domain-containing protein</fullName>
    </recommendedName>
</protein>
<comment type="caution">
    <text evidence="3">The sequence shown here is derived from an EMBL/GenBank/DDBJ whole genome shotgun (WGS) entry which is preliminary data.</text>
</comment>
<dbReference type="Pfam" id="PF00023">
    <property type="entry name" value="Ank"/>
    <property type="match status" value="1"/>
</dbReference>
<organism evidence="3 4">
    <name type="scientific">Penicillium expansum</name>
    <name type="common">Blue mold rot fungus</name>
    <dbReference type="NCBI Taxonomy" id="27334"/>
    <lineage>
        <taxon>Eukaryota</taxon>
        <taxon>Fungi</taxon>
        <taxon>Dikarya</taxon>
        <taxon>Ascomycota</taxon>
        <taxon>Pezizomycotina</taxon>
        <taxon>Eurotiomycetes</taxon>
        <taxon>Eurotiomycetidae</taxon>
        <taxon>Eurotiales</taxon>
        <taxon>Aspergillaceae</taxon>
        <taxon>Penicillium</taxon>
    </lineage>
</organism>
<accession>A0A0A2K7Z0</accession>
<keyword evidence="1" id="KW-0040">ANK repeat</keyword>
<gene>
    <name evidence="3" type="ORF">PEX2_086770</name>
</gene>
<dbReference type="PROSITE" id="PS50297">
    <property type="entry name" value="ANK_REP_REGION"/>
    <property type="match status" value="1"/>
</dbReference>
<dbReference type="InterPro" id="IPR002110">
    <property type="entry name" value="Ankyrin_rpt"/>
</dbReference>
<dbReference type="STRING" id="27334.A0A0A2K7Z0"/>
<dbReference type="Pfam" id="PF17107">
    <property type="entry name" value="SesA"/>
    <property type="match status" value="1"/>
</dbReference>
<reference evidence="3 4" key="1">
    <citation type="journal article" date="2015" name="Mol. Plant Microbe Interact.">
        <title>Genome, transcriptome, and functional analyses of Penicillium expansum provide new insights into secondary metabolism and pathogenicity.</title>
        <authorList>
            <person name="Ballester A.R."/>
            <person name="Marcet-Houben M."/>
            <person name="Levin E."/>
            <person name="Sela N."/>
            <person name="Selma-Lazaro C."/>
            <person name="Carmona L."/>
            <person name="Wisniewski M."/>
            <person name="Droby S."/>
            <person name="Gonzalez-Candelas L."/>
            <person name="Gabaldon T."/>
        </authorList>
    </citation>
    <scope>NUCLEOTIDE SEQUENCE [LARGE SCALE GENOMIC DNA]</scope>
    <source>
        <strain evidence="3 4">MD-8</strain>
    </source>
</reference>
<feature type="domain" description="NACHT-NTPase and P-loop NTPases N-terminal" evidence="2">
    <location>
        <begin position="19"/>
        <end position="138"/>
    </location>
</feature>
<dbReference type="HOGENOM" id="CLU_025581_1_0_1"/>
<evidence type="ECO:0000313" key="3">
    <source>
        <dbReference type="EMBL" id="KGO60495.1"/>
    </source>
</evidence>
<keyword evidence="4" id="KW-1185">Reference proteome</keyword>
<dbReference type="AlphaFoldDB" id="A0A0A2K7Z0"/>
<dbReference type="Proteomes" id="UP000030143">
    <property type="component" value="Unassembled WGS sequence"/>
</dbReference>
<feature type="repeat" description="ANK" evidence="1">
    <location>
        <begin position="244"/>
        <end position="276"/>
    </location>
</feature>
<dbReference type="Gene3D" id="1.25.40.20">
    <property type="entry name" value="Ankyrin repeat-containing domain"/>
    <property type="match status" value="1"/>
</dbReference>
<sequence>MAEVIGVVSGAIKFATVIVQIGKTVITLKECYDDLRDAPDDLRKLVQQIEIFGKILVNVESDLSRNPNLALESSEAALQSLAYCKEAANELDKVCNNIVRDVKFPSRLRRSFKSARVVLQKGRIEKHMDHLRNVLQLLMWSEQCYHRALTQAHIEARSQLIIETMVKLNTASSSSSSSRITTTLEEAESPPSHIKSAVISQNQRLKCDQNNSSYKFVTDGNIKGLQDLFASRQASPFDRLESPDGRSLIHLVGRRNRTEMVSFLLDQGVDLNSLDEPPLLSGTYYSEGTPDLESLIPSMRLILRHKDVSYECTHGWVVNVLGNFQGTLEEFAFLQRQICPSFYDLPKQTRLRVARSVAGSLPVHWNGIDFTPDIVRMVLKIDVLDSDDIACCSDKTPTLIHSAAKHIGAIRWLIQRLGGSNKHQSRIDTWIELCREFLRVTNDIHTLVQKRTPFISFVVGYLRYWTWNPPNPYSVQMWLEQLETVSVDLNEYGRTEESIWKSGTIQREFGSWNGHLKEIQSLRVIGFAYGPSPEDWRLWLSEPSDSYVGDFWRMVARPVEVMPGAWPQE</sequence>
<dbReference type="PROSITE" id="PS50088">
    <property type="entry name" value="ANK_REPEAT"/>
    <property type="match status" value="1"/>
</dbReference>